<evidence type="ECO:0000256" key="2">
    <source>
        <dbReference type="ARBA" id="ARBA00023242"/>
    </source>
</evidence>
<comment type="subcellular location">
    <subcellularLocation>
        <location evidence="1">Nucleus</location>
    </subcellularLocation>
</comment>
<sequence length="438" mass="46031">MPVAPTNHPTNHIHSSAPSDVISPAVPAKRAEQNRAAQRAFRERKQRYIKELEVKATLLDARHGQLSDSETRHRDLRTMVERLTRERDVRIKERELWWREREEVFRIVDALRKDLEQLHGENERLKEVVFGLWQESREGSGTASDEMDVSSLGAVPPSTEPKKDASPDAATEPTNVSSGEKTDAVSEADVTAVAKPKKDGPTTSLGSIAFNTLIERGPNGTGAASTPSNANSLSDALLVDLKNRISYWDAERESLYRTASFPPIPMSSHNGTVTPVLAPETRSPAGQLPAGISLPPGVHGAVAAAPMPLPANGGGHAAPSASFMDSLFSSILSASGPFNGSPGPSGAGSPMPGMLPSHLSALMNNPAALQAALAASAKHQQQHPNQVPQASPTAAHPASSLPPAVPGTPDNGQYIMNLAAAAAAAAAGKPAAAPPPQQ</sequence>
<dbReference type="Pfam" id="PF00170">
    <property type="entry name" value="bZIP_1"/>
    <property type="match status" value="1"/>
</dbReference>
<dbReference type="GO" id="GO:0001228">
    <property type="term" value="F:DNA-binding transcription activator activity, RNA polymerase II-specific"/>
    <property type="evidence" value="ECO:0007669"/>
    <property type="project" value="TreeGrafter"/>
</dbReference>
<dbReference type="STRING" id="109895.A0A507E4P3"/>
<dbReference type="SUPFAM" id="SSF57959">
    <property type="entry name" value="Leucine zipper domain"/>
    <property type="match status" value="1"/>
</dbReference>
<proteinExistence type="predicted"/>
<evidence type="ECO:0000256" key="3">
    <source>
        <dbReference type="SAM" id="Coils"/>
    </source>
</evidence>
<feature type="compositionally biased region" description="Polar residues" evidence="4">
    <location>
        <begin position="7"/>
        <end position="18"/>
    </location>
</feature>
<dbReference type="InterPro" id="IPR050936">
    <property type="entry name" value="AP-1-like"/>
</dbReference>
<dbReference type="Proteomes" id="UP000318582">
    <property type="component" value="Unassembled WGS sequence"/>
</dbReference>
<feature type="compositionally biased region" description="Low complexity" evidence="4">
    <location>
        <begin position="339"/>
        <end position="357"/>
    </location>
</feature>
<gene>
    <name evidence="6" type="ORF">PhCBS80983_g03370</name>
</gene>
<name>A0A507E4P3_9FUNG</name>
<evidence type="ECO:0000313" key="7">
    <source>
        <dbReference type="Proteomes" id="UP000318582"/>
    </source>
</evidence>
<evidence type="ECO:0000313" key="6">
    <source>
        <dbReference type="EMBL" id="TPX58070.1"/>
    </source>
</evidence>
<dbReference type="PANTHER" id="PTHR40621:SF6">
    <property type="entry name" value="AP-1-LIKE TRANSCRIPTION FACTOR YAP1-RELATED"/>
    <property type="match status" value="1"/>
</dbReference>
<reference evidence="6 7" key="1">
    <citation type="journal article" date="2019" name="Sci. Rep.">
        <title>Comparative genomics of chytrid fungi reveal insights into the obligate biotrophic and pathogenic lifestyle of Synchytrium endobioticum.</title>
        <authorList>
            <person name="van de Vossenberg B.T.L.H."/>
            <person name="Warris S."/>
            <person name="Nguyen H.D.T."/>
            <person name="van Gent-Pelzer M.P.E."/>
            <person name="Joly D.L."/>
            <person name="van de Geest H.C."/>
            <person name="Bonants P.J.M."/>
            <person name="Smith D.S."/>
            <person name="Levesque C.A."/>
            <person name="van der Lee T.A.J."/>
        </authorList>
    </citation>
    <scope>NUCLEOTIDE SEQUENCE [LARGE SCALE GENOMIC DNA]</scope>
    <source>
        <strain evidence="6 7">CBS 809.83</strain>
    </source>
</reference>
<dbReference type="GO" id="GO:0000976">
    <property type="term" value="F:transcription cis-regulatory region binding"/>
    <property type="evidence" value="ECO:0007669"/>
    <property type="project" value="InterPro"/>
</dbReference>
<accession>A0A507E4P3</accession>
<feature type="domain" description="BZIP" evidence="5">
    <location>
        <begin position="29"/>
        <end position="44"/>
    </location>
</feature>
<dbReference type="GO" id="GO:0090575">
    <property type="term" value="C:RNA polymerase II transcription regulator complex"/>
    <property type="evidence" value="ECO:0007669"/>
    <property type="project" value="TreeGrafter"/>
</dbReference>
<feature type="region of interest" description="Disordered" evidence="4">
    <location>
        <begin position="139"/>
        <end position="205"/>
    </location>
</feature>
<dbReference type="CDD" id="cd14688">
    <property type="entry name" value="bZIP_YAP"/>
    <property type="match status" value="1"/>
</dbReference>
<dbReference type="InterPro" id="IPR046347">
    <property type="entry name" value="bZIP_sf"/>
</dbReference>
<dbReference type="EMBL" id="QEAQ01000042">
    <property type="protein sequence ID" value="TPX58070.1"/>
    <property type="molecule type" value="Genomic_DNA"/>
</dbReference>
<dbReference type="AlphaFoldDB" id="A0A507E4P3"/>
<keyword evidence="3" id="KW-0175">Coiled coil</keyword>
<evidence type="ECO:0000256" key="1">
    <source>
        <dbReference type="ARBA" id="ARBA00004123"/>
    </source>
</evidence>
<dbReference type="SMART" id="SM00338">
    <property type="entry name" value="BRLZ"/>
    <property type="match status" value="1"/>
</dbReference>
<dbReference type="Gene3D" id="1.20.5.170">
    <property type="match status" value="1"/>
</dbReference>
<dbReference type="InterPro" id="IPR004827">
    <property type="entry name" value="bZIP"/>
</dbReference>
<evidence type="ECO:0000259" key="5">
    <source>
        <dbReference type="PROSITE" id="PS00036"/>
    </source>
</evidence>
<feature type="compositionally biased region" description="Low complexity" evidence="4">
    <location>
        <begin position="372"/>
        <end position="383"/>
    </location>
</feature>
<dbReference type="PROSITE" id="PS00036">
    <property type="entry name" value="BZIP_BASIC"/>
    <property type="match status" value="1"/>
</dbReference>
<protein>
    <recommendedName>
        <fullName evidence="5">BZIP domain-containing protein</fullName>
    </recommendedName>
</protein>
<dbReference type="PANTHER" id="PTHR40621">
    <property type="entry name" value="TRANSCRIPTION FACTOR KAPC-RELATED"/>
    <property type="match status" value="1"/>
</dbReference>
<comment type="caution">
    <text evidence="6">The sequence shown here is derived from an EMBL/GenBank/DDBJ whole genome shotgun (WGS) entry which is preliminary data.</text>
</comment>
<keyword evidence="2" id="KW-0539">Nucleus</keyword>
<feature type="region of interest" description="Disordered" evidence="4">
    <location>
        <begin position="339"/>
        <end position="359"/>
    </location>
</feature>
<feature type="region of interest" description="Disordered" evidence="4">
    <location>
        <begin position="1"/>
        <end position="39"/>
    </location>
</feature>
<organism evidence="6 7">
    <name type="scientific">Powellomyces hirtus</name>
    <dbReference type="NCBI Taxonomy" id="109895"/>
    <lineage>
        <taxon>Eukaryota</taxon>
        <taxon>Fungi</taxon>
        <taxon>Fungi incertae sedis</taxon>
        <taxon>Chytridiomycota</taxon>
        <taxon>Chytridiomycota incertae sedis</taxon>
        <taxon>Chytridiomycetes</taxon>
        <taxon>Spizellomycetales</taxon>
        <taxon>Powellomycetaceae</taxon>
        <taxon>Powellomyces</taxon>
    </lineage>
</organism>
<evidence type="ECO:0000256" key="4">
    <source>
        <dbReference type="SAM" id="MobiDB-lite"/>
    </source>
</evidence>
<feature type="coiled-coil region" evidence="3">
    <location>
        <begin position="66"/>
        <end position="128"/>
    </location>
</feature>
<keyword evidence="7" id="KW-1185">Reference proteome</keyword>
<feature type="region of interest" description="Disordered" evidence="4">
    <location>
        <begin position="372"/>
        <end position="412"/>
    </location>
</feature>